<proteinExistence type="predicted"/>
<sequence length="74" mass="7881">MLTVSQVLGCGPGARQRAQWILAVPDVGKEPLTDELYAVTAGVCGQTSLCQTHRLQHPPSQANGAELQIPTQDQ</sequence>
<reference evidence="1" key="1">
    <citation type="submission" date="2021-05" db="EMBL/GenBank/DDBJ databases">
        <authorList>
            <person name="Pan Q."/>
            <person name="Jouanno E."/>
            <person name="Zahm M."/>
            <person name="Klopp C."/>
            <person name="Cabau C."/>
            <person name="Louis A."/>
            <person name="Berthelot C."/>
            <person name="Parey E."/>
            <person name="Roest Crollius H."/>
            <person name="Montfort J."/>
            <person name="Robinson-Rechavi M."/>
            <person name="Bouchez O."/>
            <person name="Lampietro C."/>
            <person name="Lopez Roques C."/>
            <person name="Donnadieu C."/>
            <person name="Postlethwait J."/>
            <person name="Bobe J."/>
            <person name="Dillon D."/>
            <person name="Chandos A."/>
            <person name="von Hippel F."/>
            <person name="Guiguen Y."/>
        </authorList>
    </citation>
    <scope>NUCLEOTIDE SEQUENCE</scope>
    <source>
        <strain evidence="1">YG-Jan2019</strain>
    </source>
</reference>
<evidence type="ECO:0000313" key="2">
    <source>
        <dbReference type="Proteomes" id="UP001157502"/>
    </source>
</evidence>
<evidence type="ECO:0000313" key="1">
    <source>
        <dbReference type="EMBL" id="KAJ7984945.1"/>
    </source>
</evidence>
<accession>A0ACC2F143</accession>
<protein>
    <submittedName>
        <fullName evidence="1">Uncharacterized protein</fullName>
    </submittedName>
</protein>
<keyword evidence="2" id="KW-1185">Reference proteome</keyword>
<name>A0ACC2F143_DALPE</name>
<organism evidence="1 2">
    <name type="scientific">Dallia pectoralis</name>
    <name type="common">Alaska blackfish</name>
    <dbReference type="NCBI Taxonomy" id="75939"/>
    <lineage>
        <taxon>Eukaryota</taxon>
        <taxon>Metazoa</taxon>
        <taxon>Chordata</taxon>
        <taxon>Craniata</taxon>
        <taxon>Vertebrata</taxon>
        <taxon>Euteleostomi</taxon>
        <taxon>Actinopterygii</taxon>
        <taxon>Neopterygii</taxon>
        <taxon>Teleostei</taxon>
        <taxon>Protacanthopterygii</taxon>
        <taxon>Esociformes</taxon>
        <taxon>Umbridae</taxon>
        <taxon>Dallia</taxon>
    </lineage>
</organism>
<gene>
    <name evidence="1" type="ORF">DPEC_G00360010</name>
</gene>
<dbReference type="EMBL" id="CM055764">
    <property type="protein sequence ID" value="KAJ7984945.1"/>
    <property type="molecule type" value="Genomic_DNA"/>
</dbReference>
<comment type="caution">
    <text evidence="1">The sequence shown here is derived from an EMBL/GenBank/DDBJ whole genome shotgun (WGS) entry which is preliminary data.</text>
</comment>
<dbReference type="Proteomes" id="UP001157502">
    <property type="component" value="Chromosome 37"/>
</dbReference>